<dbReference type="EMBL" id="JAUIZM010000009">
    <property type="protein sequence ID" value="KAK1365107.1"/>
    <property type="molecule type" value="Genomic_DNA"/>
</dbReference>
<feature type="transmembrane region" description="Helical" evidence="1">
    <location>
        <begin position="92"/>
        <end position="114"/>
    </location>
</feature>
<keyword evidence="1" id="KW-1133">Transmembrane helix</keyword>
<comment type="caution">
    <text evidence="2">The sequence shown here is derived from an EMBL/GenBank/DDBJ whole genome shotgun (WGS) entry which is preliminary data.</text>
</comment>
<dbReference type="AlphaFoldDB" id="A0AAD8HCK4"/>
<keyword evidence="1" id="KW-0812">Transmembrane</keyword>
<keyword evidence="3" id="KW-1185">Reference proteome</keyword>
<evidence type="ECO:0000256" key="1">
    <source>
        <dbReference type="SAM" id="Phobius"/>
    </source>
</evidence>
<dbReference type="PANTHER" id="PTHR31721:SF4">
    <property type="entry name" value="OS06G0710300 PROTEIN"/>
    <property type="match status" value="1"/>
</dbReference>
<accession>A0AAD8HCK4</accession>
<organism evidence="2 3">
    <name type="scientific">Heracleum sosnowskyi</name>
    <dbReference type="NCBI Taxonomy" id="360622"/>
    <lineage>
        <taxon>Eukaryota</taxon>
        <taxon>Viridiplantae</taxon>
        <taxon>Streptophyta</taxon>
        <taxon>Embryophyta</taxon>
        <taxon>Tracheophyta</taxon>
        <taxon>Spermatophyta</taxon>
        <taxon>Magnoliopsida</taxon>
        <taxon>eudicotyledons</taxon>
        <taxon>Gunneridae</taxon>
        <taxon>Pentapetalae</taxon>
        <taxon>asterids</taxon>
        <taxon>campanulids</taxon>
        <taxon>Apiales</taxon>
        <taxon>Apiaceae</taxon>
        <taxon>Apioideae</taxon>
        <taxon>apioid superclade</taxon>
        <taxon>Tordylieae</taxon>
        <taxon>Tordyliinae</taxon>
        <taxon>Heracleum</taxon>
    </lineage>
</organism>
<keyword evidence="1" id="KW-0472">Membrane</keyword>
<sequence>MKPVRVLTVKPTAVNLFAKASSLSSNVRWVHQNFGNSVVKYRVSMGTTPTHNSKLSAPGSYQAVVSDIVSHEMESFDGKMIKLEEGIEKVIYGYRFLAILAVWGSLVGSFLCFIKVQ</sequence>
<dbReference type="PANTHER" id="PTHR31721">
    <property type="entry name" value="OS06G0710300 PROTEIN"/>
    <property type="match status" value="1"/>
</dbReference>
<protein>
    <recommendedName>
        <fullName evidence="4">Transmembrane protein</fullName>
    </recommendedName>
</protein>
<dbReference type="Proteomes" id="UP001237642">
    <property type="component" value="Unassembled WGS sequence"/>
</dbReference>
<reference evidence="2" key="2">
    <citation type="submission" date="2023-05" db="EMBL/GenBank/DDBJ databases">
        <authorList>
            <person name="Schelkunov M.I."/>
        </authorList>
    </citation>
    <scope>NUCLEOTIDE SEQUENCE</scope>
    <source>
        <strain evidence="2">Hsosn_3</strain>
        <tissue evidence="2">Leaf</tissue>
    </source>
</reference>
<gene>
    <name evidence="2" type="ORF">POM88_040668</name>
</gene>
<evidence type="ECO:0000313" key="3">
    <source>
        <dbReference type="Proteomes" id="UP001237642"/>
    </source>
</evidence>
<name>A0AAD8HCK4_9APIA</name>
<proteinExistence type="predicted"/>
<reference evidence="2" key="1">
    <citation type="submission" date="2023-02" db="EMBL/GenBank/DDBJ databases">
        <title>Genome of toxic invasive species Heracleum sosnowskyi carries increased number of genes despite the absence of recent whole-genome duplications.</title>
        <authorList>
            <person name="Schelkunov M."/>
            <person name="Shtratnikova V."/>
            <person name="Makarenko M."/>
            <person name="Klepikova A."/>
            <person name="Omelchenko D."/>
            <person name="Novikova G."/>
            <person name="Obukhova E."/>
            <person name="Bogdanov V."/>
            <person name="Penin A."/>
            <person name="Logacheva M."/>
        </authorList>
    </citation>
    <scope>NUCLEOTIDE SEQUENCE</scope>
    <source>
        <strain evidence="2">Hsosn_3</strain>
        <tissue evidence="2">Leaf</tissue>
    </source>
</reference>
<evidence type="ECO:0000313" key="2">
    <source>
        <dbReference type="EMBL" id="KAK1365107.1"/>
    </source>
</evidence>
<evidence type="ECO:0008006" key="4">
    <source>
        <dbReference type="Google" id="ProtNLM"/>
    </source>
</evidence>